<name>A0ACA9Y4J5_9ASCO</name>
<keyword evidence="2" id="KW-1185">Reference proteome</keyword>
<dbReference type="EMBL" id="CALSDN010000002">
    <property type="protein sequence ID" value="CAH6719875.1"/>
    <property type="molecule type" value="Genomic_DNA"/>
</dbReference>
<organism evidence="1 2">
    <name type="scientific">[Candida] jaroonii</name>
    <dbReference type="NCBI Taxonomy" id="467808"/>
    <lineage>
        <taxon>Eukaryota</taxon>
        <taxon>Fungi</taxon>
        <taxon>Dikarya</taxon>
        <taxon>Ascomycota</taxon>
        <taxon>Saccharomycotina</taxon>
        <taxon>Pichiomycetes</taxon>
        <taxon>Debaryomycetaceae</taxon>
        <taxon>Yamadazyma</taxon>
    </lineage>
</organism>
<gene>
    <name evidence="1" type="ORF">CLIB1444_02S18558</name>
</gene>
<keyword evidence="1" id="KW-0240">DNA-directed RNA polymerase</keyword>
<reference evidence="1" key="1">
    <citation type="submission" date="2022-06" db="EMBL/GenBank/DDBJ databases">
        <authorList>
            <person name="Legras J.-L."/>
            <person name="Devillers H."/>
            <person name="Grondin C."/>
        </authorList>
    </citation>
    <scope>NUCLEOTIDE SEQUENCE</scope>
    <source>
        <strain evidence="1">CLIB 1444</strain>
    </source>
</reference>
<sequence>MTKEETKLFIDEDNDDMDVSMPQISNINIDSTHESMYQESLNEQGLDDSDTDLELEEEDPIIESIPLFINSIGEEERESQSIHLLQYSSKPKSIPQTINHVGAAVKPESNFIKVKIPLDTNKFYDNSKTEEWGVAVNEHEHMGVLNKTNGGLYAAKYVIKDGEKQVHLIPIDSTAQLRPSFKYLDDIENSKMLQRKESFDQSAKPQSVHVLQSTAKNTKTSNNDPFVSTALGESLKHVRRFDQEEWSNVTWEDDENLEKFTESTTKLQTKTTMDDYINQLTH</sequence>
<keyword evidence="1" id="KW-0804">Transcription</keyword>
<protein>
    <submittedName>
        <fullName evidence="1">DNA-directed RNA polymerase III subunit RPC5</fullName>
    </submittedName>
</protein>
<proteinExistence type="predicted"/>
<evidence type="ECO:0000313" key="2">
    <source>
        <dbReference type="Proteomes" id="UP001152531"/>
    </source>
</evidence>
<evidence type="ECO:0000313" key="1">
    <source>
        <dbReference type="EMBL" id="CAH6719875.1"/>
    </source>
</evidence>
<comment type="caution">
    <text evidence="1">The sequence shown here is derived from an EMBL/GenBank/DDBJ whole genome shotgun (WGS) entry which is preliminary data.</text>
</comment>
<accession>A0ACA9Y4J5</accession>
<dbReference type="Proteomes" id="UP001152531">
    <property type="component" value="Unassembled WGS sequence"/>
</dbReference>